<accession>A0A268EH24</accession>
<dbReference type="Gene3D" id="2.40.40.10">
    <property type="entry name" value="RlpA-like domain"/>
    <property type="match status" value="1"/>
</dbReference>
<feature type="chain" id="PRO_5039311354" description="3D domain-containing protein" evidence="2">
    <location>
        <begin position="23"/>
        <end position="155"/>
    </location>
</feature>
<evidence type="ECO:0000259" key="3">
    <source>
        <dbReference type="Pfam" id="PF06725"/>
    </source>
</evidence>
<name>A0A268EH24_9BACL</name>
<keyword evidence="1 2" id="KW-0732">Signal</keyword>
<dbReference type="InterPro" id="IPR010611">
    <property type="entry name" value="3D_dom"/>
</dbReference>
<dbReference type="PANTHER" id="PTHR39160">
    <property type="entry name" value="CELL WALL-BINDING PROTEIN YOCH"/>
    <property type="match status" value="1"/>
</dbReference>
<evidence type="ECO:0000256" key="2">
    <source>
        <dbReference type="SAM" id="SignalP"/>
    </source>
</evidence>
<dbReference type="SUPFAM" id="SSF50685">
    <property type="entry name" value="Barwin-like endoglucanases"/>
    <property type="match status" value="1"/>
</dbReference>
<evidence type="ECO:0000313" key="5">
    <source>
        <dbReference type="Proteomes" id="UP000215596"/>
    </source>
</evidence>
<gene>
    <name evidence="4" type="ORF">CHH67_22530</name>
</gene>
<proteinExistence type="predicted"/>
<feature type="domain" description="3D" evidence="3">
    <location>
        <begin position="85"/>
        <end position="147"/>
    </location>
</feature>
<feature type="signal peptide" evidence="2">
    <location>
        <begin position="1"/>
        <end position="22"/>
    </location>
</feature>
<dbReference type="InterPro" id="IPR036908">
    <property type="entry name" value="RlpA-like_sf"/>
</dbReference>
<dbReference type="CDD" id="cd22784">
    <property type="entry name" value="DPBB_MltA_YuiC-like"/>
    <property type="match status" value="1"/>
</dbReference>
<sequence length="155" mass="16222">MRVILTAAIAISIALTCVEATSAVTAVSGETGNHRTPPDKVPSETTQEWRTFEATAYIALCDTGCTGITATGLDVRQHITVDGRRVVATDPDVIAMGTTLTIRLADGTEIDAIALDTGGAIKGRKVDVLMANLHDAKQFGRQTVEVRIDGASGAE</sequence>
<reference evidence="4 5" key="1">
    <citation type="submission" date="2017-07" db="EMBL/GenBank/DDBJ databases">
        <title>Isolation and whole genome analysis of endospore-forming bacteria from heroin.</title>
        <authorList>
            <person name="Kalinowski J."/>
            <person name="Ahrens B."/>
            <person name="Al-Dilaimi A."/>
            <person name="Winkler A."/>
            <person name="Wibberg D."/>
            <person name="Schleenbecker U."/>
            <person name="Ruckert C."/>
            <person name="Wolfel R."/>
            <person name="Grass G."/>
        </authorList>
    </citation>
    <scope>NUCLEOTIDE SEQUENCE [LARGE SCALE GENOMIC DNA]</scope>
    <source>
        <strain evidence="4 5">7537-G1</strain>
    </source>
</reference>
<dbReference type="EMBL" id="NPBY01000079">
    <property type="protein sequence ID" value="PAD72420.1"/>
    <property type="molecule type" value="Genomic_DNA"/>
</dbReference>
<evidence type="ECO:0000256" key="1">
    <source>
        <dbReference type="ARBA" id="ARBA00022729"/>
    </source>
</evidence>
<comment type="caution">
    <text evidence="4">The sequence shown here is derived from an EMBL/GenBank/DDBJ whole genome shotgun (WGS) entry which is preliminary data.</text>
</comment>
<organism evidence="4 5">
    <name type="scientific">Paenibacillus campinasensis</name>
    <dbReference type="NCBI Taxonomy" id="66347"/>
    <lineage>
        <taxon>Bacteria</taxon>
        <taxon>Bacillati</taxon>
        <taxon>Bacillota</taxon>
        <taxon>Bacilli</taxon>
        <taxon>Bacillales</taxon>
        <taxon>Paenibacillaceae</taxon>
        <taxon>Paenibacillus</taxon>
    </lineage>
</organism>
<dbReference type="GO" id="GO:0019867">
    <property type="term" value="C:outer membrane"/>
    <property type="evidence" value="ECO:0007669"/>
    <property type="project" value="InterPro"/>
</dbReference>
<dbReference type="PANTHER" id="PTHR39160:SF6">
    <property type="entry name" value="CELL WALL-BINDING PROTEIN YOCH"/>
    <property type="match status" value="1"/>
</dbReference>
<dbReference type="InterPro" id="IPR051933">
    <property type="entry name" value="Resuscitation_pf_RpfB"/>
</dbReference>
<dbReference type="GO" id="GO:0004553">
    <property type="term" value="F:hydrolase activity, hydrolyzing O-glycosyl compounds"/>
    <property type="evidence" value="ECO:0007669"/>
    <property type="project" value="InterPro"/>
</dbReference>
<dbReference type="OrthoDB" id="9798935at2"/>
<dbReference type="Proteomes" id="UP000215596">
    <property type="component" value="Unassembled WGS sequence"/>
</dbReference>
<dbReference type="AlphaFoldDB" id="A0A268EH24"/>
<dbReference type="Pfam" id="PF06725">
    <property type="entry name" value="3D"/>
    <property type="match status" value="1"/>
</dbReference>
<evidence type="ECO:0000313" key="4">
    <source>
        <dbReference type="EMBL" id="PAD72420.1"/>
    </source>
</evidence>
<dbReference type="GO" id="GO:0009254">
    <property type="term" value="P:peptidoglycan turnover"/>
    <property type="evidence" value="ECO:0007669"/>
    <property type="project" value="InterPro"/>
</dbReference>
<protein>
    <recommendedName>
        <fullName evidence="3">3D domain-containing protein</fullName>
    </recommendedName>
</protein>